<keyword evidence="2" id="KW-1185">Reference proteome</keyword>
<sequence>MAEIFMRQYEPVNIVTIPRGLLAGCCTSPASPFRFAPSFTSYSDGGLPATQGATLYQITTCRLTDTLLALHFQVKRPDAGPHVIRLAITYEAETIDYQTALNSFLPPPEPEPPYYREVVSSASGQHAH</sequence>
<protein>
    <submittedName>
        <fullName evidence="1">Uncharacterized protein</fullName>
    </submittedName>
</protein>
<dbReference type="AlphaFoldDB" id="A0A4Z0MDU6"/>
<reference evidence="1 2" key="1">
    <citation type="submission" date="2019-04" db="EMBL/GenBank/DDBJ databases">
        <authorList>
            <person name="Feng G."/>
            <person name="Zhang J."/>
            <person name="Zhu H."/>
        </authorList>
    </citation>
    <scope>NUCLEOTIDE SEQUENCE [LARGE SCALE GENOMIC DNA]</scope>
    <source>
        <strain evidence="1 2">JCM 19491</strain>
    </source>
</reference>
<comment type="caution">
    <text evidence="1">The sequence shown here is derived from an EMBL/GenBank/DDBJ whole genome shotgun (WGS) entry which is preliminary data.</text>
</comment>
<organism evidence="1 2">
    <name type="scientific">Hymenobacter wooponensis</name>
    <dbReference type="NCBI Taxonomy" id="1525360"/>
    <lineage>
        <taxon>Bacteria</taxon>
        <taxon>Pseudomonadati</taxon>
        <taxon>Bacteroidota</taxon>
        <taxon>Cytophagia</taxon>
        <taxon>Cytophagales</taxon>
        <taxon>Hymenobacteraceae</taxon>
        <taxon>Hymenobacter</taxon>
    </lineage>
</organism>
<dbReference type="RefSeq" id="WP_135532867.1">
    <property type="nucleotide sequence ID" value="NZ_SRKZ01000008.1"/>
</dbReference>
<dbReference type="EMBL" id="SRKZ01000008">
    <property type="protein sequence ID" value="TGD77681.1"/>
    <property type="molecule type" value="Genomic_DNA"/>
</dbReference>
<name>A0A4Z0MDU6_9BACT</name>
<proteinExistence type="predicted"/>
<dbReference type="Proteomes" id="UP000298284">
    <property type="component" value="Unassembled WGS sequence"/>
</dbReference>
<accession>A0A4Z0MDU6</accession>
<evidence type="ECO:0000313" key="1">
    <source>
        <dbReference type="EMBL" id="TGD77681.1"/>
    </source>
</evidence>
<evidence type="ECO:0000313" key="2">
    <source>
        <dbReference type="Proteomes" id="UP000298284"/>
    </source>
</evidence>
<gene>
    <name evidence="1" type="ORF">EU557_23200</name>
</gene>